<feature type="domain" description="PHD-type" evidence="11">
    <location>
        <begin position="327"/>
        <end position="377"/>
    </location>
</feature>
<comment type="similarity">
    <text evidence="2">Belongs to the ING family.</text>
</comment>
<name>A0A915DLU0_9BILA</name>
<dbReference type="SUPFAM" id="SSF57903">
    <property type="entry name" value="FYVE/PHD zinc finger"/>
    <property type="match status" value="1"/>
</dbReference>
<feature type="site" description="Histone H3K4me3 binding" evidence="7">
    <location>
        <position position="344"/>
    </location>
</feature>
<dbReference type="InterPro" id="IPR019786">
    <property type="entry name" value="Zinc_finger_PHD-type_CS"/>
</dbReference>
<feature type="compositionally biased region" description="Basic and acidic residues" evidence="10">
    <location>
        <begin position="254"/>
        <end position="266"/>
    </location>
</feature>
<feature type="binding site" evidence="8">
    <location>
        <position position="374"/>
    </location>
    <ligand>
        <name>Zn(2+)</name>
        <dbReference type="ChEBI" id="CHEBI:29105"/>
        <label>2</label>
    </ligand>
</feature>
<feature type="binding site" evidence="8">
    <location>
        <position position="330"/>
    </location>
    <ligand>
        <name>Zn(2+)</name>
        <dbReference type="ChEBI" id="CHEBI:29105"/>
        <label>1</label>
    </ligand>
</feature>
<evidence type="ECO:0000256" key="1">
    <source>
        <dbReference type="ARBA" id="ARBA00004123"/>
    </source>
</evidence>
<accession>A0A915DLU0</accession>
<comment type="subcellular location">
    <subcellularLocation>
        <location evidence="1">Nucleus</location>
    </subcellularLocation>
</comment>
<evidence type="ECO:0000256" key="5">
    <source>
        <dbReference type="ARBA" id="ARBA00022833"/>
    </source>
</evidence>
<feature type="region of interest" description="Disordered" evidence="10">
    <location>
        <begin position="123"/>
        <end position="162"/>
    </location>
</feature>
<feature type="compositionally biased region" description="Basic and acidic residues" evidence="10">
    <location>
        <begin position="132"/>
        <end position="142"/>
    </location>
</feature>
<evidence type="ECO:0000256" key="3">
    <source>
        <dbReference type="ARBA" id="ARBA00022723"/>
    </source>
</evidence>
<dbReference type="PROSITE" id="PS50016">
    <property type="entry name" value="ZF_PHD_2"/>
    <property type="match status" value="1"/>
</dbReference>
<proteinExistence type="inferred from homology"/>
<dbReference type="InterPro" id="IPR011011">
    <property type="entry name" value="Znf_FYVE_PHD"/>
</dbReference>
<dbReference type="PANTHER" id="PTHR10333">
    <property type="entry name" value="INHIBITOR OF GROWTH PROTEIN"/>
    <property type="match status" value="1"/>
</dbReference>
<sequence>MEDDEEKTEVAILDSTNPSNVVFAQSSKVSCDKEVLQQIGSSITPAFWENVKNFAAEEQRFESLRTVIFSKLNVLSKVLYDYQLVEHASQASLLQVAKTAFLFNKKRCAKKVATVKVKPAKKQKLESSLPVRDARKAERDQKSPTLPKNHAHNIPSNPDGPSSFIVSASSQLVVKEDCPLPATVSINKKGPKGARKSNRDKLAASLINPKPEISPESPTPADVEMVVKEETPSLEDSTDEKSQPLEKIANASTSKKEVSVDIRQDEPSTPVISPDPILSSPPRKRAAAVAAAMIVTDTINPPRSSSPRKKINGNSNAAEEDVQPDEPTYCLCEQVSFGDMICCDFSKCPVEWFHFSCVNIKIKPKGKKWFCPLCRGDKPTILKSSLLKK</sequence>
<feature type="binding site" evidence="8">
    <location>
        <position position="354"/>
    </location>
    <ligand>
        <name>Zn(2+)</name>
        <dbReference type="ChEBI" id="CHEBI:29105"/>
        <label>1</label>
    </ligand>
</feature>
<dbReference type="GO" id="GO:0008270">
    <property type="term" value="F:zinc ion binding"/>
    <property type="evidence" value="ECO:0007669"/>
    <property type="project" value="UniProtKB-KW"/>
</dbReference>
<dbReference type="InterPro" id="IPR001965">
    <property type="entry name" value="Znf_PHD"/>
</dbReference>
<reference evidence="13" key="1">
    <citation type="submission" date="2022-11" db="UniProtKB">
        <authorList>
            <consortium name="WormBaseParasite"/>
        </authorList>
    </citation>
    <scope>IDENTIFICATION</scope>
</reference>
<feature type="site" description="Histone H3K4me3 binding" evidence="7">
    <location>
        <position position="329"/>
    </location>
</feature>
<feature type="binding site" evidence="8">
    <location>
        <position position="357"/>
    </location>
    <ligand>
        <name>Zn(2+)</name>
        <dbReference type="ChEBI" id="CHEBI:29105"/>
        <label>1</label>
    </ligand>
</feature>
<evidence type="ECO:0000313" key="12">
    <source>
        <dbReference type="Proteomes" id="UP000887574"/>
    </source>
</evidence>
<evidence type="ECO:0000256" key="9">
    <source>
        <dbReference type="PROSITE-ProRule" id="PRU00146"/>
    </source>
</evidence>
<dbReference type="PROSITE" id="PS01359">
    <property type="entry name" value="ZF_PHD_1"/>
    <property type="match status" value="1"/>
</dbReference>
<organism evidence="12 13">
    <name type="scientific">Ditylenchus dipsaci</name>
    <dbReference type="NCBI Taxonomy" id="166011"/>
    <lineage>
        <taxon>Eukaryota</taxon>
        <taxon>Metazoa</taxon>
        <taxon>Ecdysozoa</taxon>
        <taxon>Nematoda</taxon>
        <taxon>Chromadorea</taxon>
        <taxon>Rhabditida</taxon>
        <taxon>Tylenchina</taxon>
        <taxon>Tylenchomorpha</taxon>
        <taxon>Sphaerularioidea</taxon>
        <taxon>Anguinidae</taxon>
        <taxon>Anguininae</taxon>
        <taxon>Ditylenchus</taxon>
    </lineage>
</organism>
<dbReference type="InterPro" id="IPR019787">
    <property type="entry name" value="Znf_PHD-finger"/>
</dbReference>
<dbReference type="InterPro" id="IPR013083">
    <property type="entry name" value="Znf_RING/FYVE/PHD"/>
</dbReference>
<evidence type="ECO:0000313" key="13">
    <source>
        <dbReference type="WBParaSite" id="jg20732"/>
    </source>
</evidence>
<feature type="region of interest" description="Disordered" evidence="10">
    <location>
        <begin position="298"/>
        <end position="321"/>
    </location>
</feature>
<dbReference type="SMART" id="SM00249">
    <property type="entry name" value="PHD"/>
    <property type="match status" value="1"/>
</dbReference>
<keyword evidence="4 9" id="KW-0863">Zinc-finger</keyword>
<dbReference type="InterPro" id="IPR028643">
    <property type="entry name" value="ING1_PHD_Znf"/>
</dbReference>
<evidence type="ECO:0000259" key="11">
    <source>
        <dbReference type="PROSITE" id="PS50016"/>
    </source>
</evidence>
<feature type="binding site" evidence="8">
    <location>
        <position position="348"/>
    </location>
    <ligand>
        <name>Zn(2+)</name>
        <dbReference type="ChEBI" id="CHEBI:29105"/>
        <label>2</label>
    </ligand>
</feature>
<evidence type="ECO:0000256" key="4">
    <source>
        <dbReference type="ARBA" id="ARBA00022771"/>
    </source>
</evidence>
<dbReference type="Gene3D" id="3.30.40.10">
    <property type="entry name" value="Zinc/RING finger domain, C3HC4 (zinc finger)"/>
    <property type="match status" value="1"/>
</dbReference>
<protein>
    <submittedName>
        <fullName evidence="13">PHD-type domain-containing protein</fullName>
    </submittedName>
</protein>
<dbReference type="Proteomes" id="UP000887574">
    <property type="component" value="Unplaced"/>
</dbReference>
<feature type="region of interest" description="Disordered" evidence="10">
    <location>
        <begin position="230"/>
        <end position="282"/>
    </location>
</feature>
<evidence type="ECO:0000256" key="8">
    <source>
        <dbReference type="PIRSR" id="PIRSR628651-51"/>
    </source>
</evidence>
<evidence type="ECO:0000256" key="7">
    <source>
        <dbReference type="PIRSR" id="PIRSR628651-50"/>
    </source>
</evidence>
<evidence type="ECO:0000256" key="2">
    <source>
        <dbReference type="ARBA" id="ARBA00010210"/>
    </source>
</evidence>
<dbReference type="CDD" id="cd15584">
    <property type="entry name" value="PHD_ING1_2"/>
    <property type="match status" value="1"/>
</dbReference>
<keyword evidence="3 8" id="KW-0479">Metal-binding</keyword>
<feature type="binding site" evidence="8">
    <location>
        <position position="371"/>
    </location>
    <ligand>
        <name>Zn(2+)</name>
        <dbReference type="ChEBI" id="CHEBI:29105"/>
        <label>2</label>
    </ligand>
</feature>
<evidence type="ECO:0000256" key="10">
    <source>
        <dbReference type="SAM" id="MobiDB-lite"/>
    </source>
</evidence>
<feature type="site" description="Histone H3K4me3 binding" evidence="7">
    <location>
        <position position="340"/>
    </location>
</feature>
<feature type="binding site" evidence="8">
    <location>
        <position position="343"/>
    </location>
    <ligand>
        <name>Zn(2+)</name>
        <dbReference type="ChEBI" id="CHEBI:29105"/>
        <label>2</label>
    </ligand>
</feature>
<evidence type="ECO:0000256" key="6">
    <source>
        <dbReference type="ARBA" id="ARBA00023242"/>
    </source>
</evidence>
<dbReference type="GO" id="GO:0005634">
    <property type="term" value="C:nucleus"/>
    <property type="evidence" value="ECO:0007669"/>
    <property type="project" value="UniProtKB-SubCell"/>
</dbReference>
<keyword evidence="12" id="KW-1185">Reference proteome</keyword>
<feature type="binding site" evidence="8">
    <location>
        <position position="332"/>
    </location>
    <ligand>
        <name>Zn(2+)</name>
        <dbReference type="ChEBI" id="CHEBI:29105"/>
        <label>1</label>
    </ligand>
</feature>
<dbReference type="AlphaFoldDB" id="A0A915DLU0"/>
<keyword evidence="5 8" id="KW-0862">Zinc</keyword>
<keyword evidence="6" id="KW-0539">Nucleus</keyword>
<dbReference type="WBParaSite" id="jg20732">
    <property type="protein sequence ID" value="jg20732"/>
    <property type="gene ID" value="jg20732"/>
</dbReference>
<feature type="site" description="Histone H3K4me3 binding" evidence="7">
    <location>
        <position position="352"/>
    </location>
</feature>
<dbReference type="InterPro" id="IPR028651">
    <property type="entry name" value="ING_fam"/>
</dbReference>